<proteinExistence type="predicted"/>
<feature type="compositionally biased region" description="Basic and acidic residues" evidence="1">
    <location>
        <begin position="1"/>
        <end position="13"/>
    </location>
</feature>
<name>A0AAV7SVJ3_PLEWA</name>
<dbReference type="EMBL" id="JANPWB010000007">
    <property type="protein sequence ID" value="KAJ1168119.1"/>
    <property type="molecule type" value="Genomic_DNA"/>
</dbReference>
<feature type="region of interest" description="Disordered" evidence="1">
    <location>
        <begin position="32"/>
        <end position="73"/>
    </location>
</feature>
<dbReference type="Proteomes" id="UP001066276">
    <property type="component" value="Chromosome 4_1"/>
</dbReference>
<accession>A0AAV7SVJ3</accession>
<evidence type="ECO:0000313" key="2">
    <source>
        <dbReference type="EMBL" id="KAJ1168119.1"/>
    </source>
</evidence>
<sequence>MQRDQSSACERHGCSSQKPARTAVLDYAASFPSGAGLERPSSELPGPRRHQGSRAAGFTGPGEPENTDKRKTK</sequence>
<feature type="region of interest" description="Disordered" evidence="1">
    <location>
        <begin position="1"/>
        <end position="20"/>
    </location>
</feature>
<dbReference type="AlphaFoldDB" id="A0AAV7SVJ3"/>
<gene>
    <name evidence="2" type="ORF">NDU88_000068</name>
</gene>
<keyword evidence="3" id="KW-1185">Reference proteome</keyword>
<protein>
    <submittedName>
        <fullName evidence="2">Uncharacterized protein</fullName>
    </submittedName>
</protein>
<comment type="caution">
    <text evidence="2">The sequence shown here is derived from an EMBL/GenBank/DDBJ whole genome shotgun (WGS) entry which is preliminary data.</text>
</comment>
<evidence type="ECO:0000256" key="1">
    <source>
        <dbReference type="SAM" id="MobiDB-lite"/>
    </source>
</evidence>
<evidence type="ECO:0000313" key="3">
    <source>
        <dbReference type="Proteomes" id="UP001066276"/>
    </source>
</evidence>
<reference evidence="2" key="1">
    <citation type="journal article" date="2022" name="bioRxiv">
        <title>Sequencing and chromosome-scale assembly of the giantPleurodeles waltlgenome.</title>
        <authorList>
            <person name="Brown T."/>
            <person name="Elewa A."/>
            <person name="Iarovenko S."/>
            <person name="Subramanian E."/>
            <person name="Araus A.J."/>
            <person name="Petzold A."/>
            <person name="Susuki M."/>
            <person name="Suzuki K.-i.T."/>
            <person name="Hayashi T."/>
            <person name="Toyoda A."/>
            <person name="Oliveira C."/>
            <person name="Osipova E."/>
            <person name="Leigh N.D."/>
            <person name="Simon A."/>
            <person name="Yun M.H."/>
        </authorList>
    </citation>
    <scope>NUCLEOTIDE SEQUENCE</scope>
    <source>
        <strain evidence="2">20211129_DDA</strain>
        <tissue evidence="2">Liver</tissue>
    </source>
</reference>
<organism evidence="2 3">
    <name type="scientific">Pleurodeles waltl</name>
    <name type="common">Iberian ribbed newt</name>
    <dbReference type="NCBI Taxonomy" id="8319"/>
    <lineage>
        <taxon>Eukaryota</taxon>
        <taxon>Metazoa</taxon>
        <taxon>Chordata</taxon>
        <taxon>Craniata</taxon>
        <taxon>Vertebrata</taxon>
        <taxon>Euteleostomi</taxon>
        <taxon>Amphibia</taxon>
        <taxon>Batrachia</taxon>
        <taxon>Caudata</taxon>
        <taxon>Salamandroidea</taxon>
        <taxon>Salamandridae</taxon>
        <taxon>Pleurodelinae</taxon>
        <taxon>Pleurodeles</taxon>
    </lineage>
</organism>